<evidence type="ECO:0000256" key="9">
    <source>
        <dbReference type="ARBA" id="ARBA00022960"/>
    </source>
</evidence>
<dbReference type="GO" id="GO:0071555">
    <property type="term" value="P:cell wall organization"/>
    <property type="evidence" value="ECO:0007669"/>
    <property type="project" value="UniProtKB-KW"/>
</dbReference>
<dbReference type="Proteomes" id="UP000293550">
    <property type="component" value="Unassembled WGS sequence"/>
</dbReference>
<evidence type="ECO:0000313" key="19">
    <source>
        <dbReference type="EMBL" id="RZI46226.1"/>
    </source>
</evidence>
<evidence type="ECO:0000256" key="10">
    <source>
        <dbReference type="ARBA" id="ARBA00022984"/>
    </source>
</evidence>
<evidence type="ECO:0000256" key="11">
    <source>
        <dbReference type="ARBA" id="ARBA00023316"/>
    </source>
</evidence>
<sequence>MKKCFKFTFLSVLLALWATDLLAAPQNKPAKTSKTTKNSPSPKQPIVKEEVGKADFPSTIGLPEIEVKAKQAILIDDQTGTVLMEKNADDLMPPASMTKIMTAYLVVEKIKAGVIQPETLMTVGKEGWRTEGSSMFLNINDQVSVLDLLKGVIIQSGNDASIVLAQGLSGSEETFAAEMTQRAHALGATHTTFKNTTGLPHPDHNTTARDLIILAQHAIHDHPDYYSLYGEKSFTYGKITQGNRNPLLYKNIGCDGIKTGHTDASGYGMVASCVHDGRRYILVVNGLPSMQARADEATKLMNWAFHTFASVTIFKAQDLVEQIPVWYGQENTLPLTVEKDAVVLIPHLAKKDLKIKVSYQTPLEAPIQRGTVMGKITITSAALPKPMEFPLVAAITIERAGFFKRIKDSMTYLIWGIPKQEGKI</sequence>
<dbReference type="InterPro" id="IPR018044">
    <property type="entry name" value="Peptidase_S11"/>
</dbReference>
<dbReference type="GO" id="GO:0009002">
    <property type="term" value="F:serine-type D-Ala-D-Ala carboxypeptidase activity"/>
    <property type="evidence" value="ECO:0007669"/>
    <property type="project" value="UniProtKB-EC"/>
</dbReference>
<keyword evidence="8" id="KW-0378">Hydrolase</keyword>
<dbReference type="InterPro" id="IPR001967">
    <property type="entry name" value="Peptidase_S11_N"/>
</dbReference>
<evidence type="ECO:0000256" key="3">
    <source>
        <dbReference type="ARBA" id="ARBA00007164"/>
    </source>
</evidence>
<dbReference type="Pfam" id="PF00768">
    <property type="entry name" value="Peptidase_S11"/>
    <property type="match status" value="1"/>
</dbReference>
<dbReference type="PRINTS" id="PR00725">
    <property type="entry name" value="DADACBPTASE1"/>
</dbReference>
<dbReference type="AlphaFoldDB" id="A0A4Q7DMZ9"/>
<evidence type="ECO:0000256" key="14">
    <source>
        <dbReference type="PIRSR" id="PIRSR618044-2"/>
    </source>
</evidence>
<evidence type="ECO:0000256" key="17">
    <source>
        <dbReference type="SAM" id="SignalP"/>
    </source>
</evidence>
<feature type="domain" description="Peptidase S11 D-Ala-D-Ala carboxypeptidase A C-terminal" evidence="18">
    <location>
        <begin position="308"/>
        <end position="399"/>
    </location>
</feature>
<dbReference type="GO" id="GO:0006508">
    <property type="term" value="P:proteolysis"/>
    <property type="evidence" value="ECO:0007669"/>
    <property type="project" value="UniProtKB-KW"/>
</dbReference>
<feature type="region of interest" description="Disordered" evidence="16">
    <location>
        <begin position="27"/>
        <end position="49"/>
    </location>
</feature>
<dbReference type="GO" id="GO:0008360">
    <property type="term" value="P:regulation of cell shape"/>
    <property type="evidence" value="ECO:0007669"/>
    <property type="project" value="UniProtKB-KW"/>
</dbReference>
<dbReference type="Gene3D" id="2.60.410.10">
    <property type="entry name" value="D-Ala-D-Ala carboxypeptidase, C-terminal domain"/>
    <property type="match status" value="1"/>
</dbReference>
<feature type="compositionally biased region" description="Polar residues" evidence="16">
    <location>
        <begin position="29"/>
        <end position="41"/>
    </location>
</feature>
<comment type="catalytic activity">
    <reaction evidence="12">
        <text>Preferential cleavage: (Ac)2-L-Lys-D-Ala-|-D-Ala. Also transpeptidation of peptidyl-alanyl moieties that are N-acyl substituents of D-alanine.</text>
        <dbReference type="EC" id="3.4.16.4"/>
    </reaction>
</comment>
<evidence type="ECO:0000256" key="7">
    <source>
        <dbReference type="ARBA" id="ARBA00022729"/>
    </source>
</evidence>
<dbReference type="UniPathway" id="UPA00219"/>
<dbReference type="EC" id="3.4.16.4" evidence="4"/>
<keyword evidence="20" id="KW-1185">Reference proteome</keyword>
<gene>
    <name evidence="19" type="ORF">EQU50_04640</name>
</gene>
<dbReference type="InterPro" id="IPR015956">
    <property type="entry name" value="Peniciliin-bd_prot_C_sf"/>
</dbReference>
<evidence type="ECO:0000256" key="16">
    <source>
        <dbReference type="SAM" id="MobiDB-lite"/>
    </source>
</evidence>
<dbReference type="OrthoDB" id="9795979at2"/>
<feature type="active site" description="Acyl-ester intermediate" evidence="13">
    <location>
        <position position="96"/>
    </location>
</feature>
<evidence type="ECO:0000313" key="20">
    <source>
        <dbReference type="Proteomes" id="UP000293550"/>
    </source>
</evidence>
<dbReference type="PANTHER" id="PTHR21581">
    <property type="entry name" value="D-ALANYL-D-ALANINE CARBOXYPEPTIDASE"/>
    <property type="match status" value="1"/>
</dbReference>
<reference evidence="19 20" key="1">
    <citation type="submission" date="2018-10" db="EMBL/GenBank/DDBJ databases">
        <title>An updated phylogeny of the Alphaproteobacteria reveals that the parasitic Rickettsiales and Holosporales have independent origins.</title>
        <authorList>
            <person name="Munoz-Gomez S.A."/>
            <person name="Hess S."/>
            <person name="Burger G."/>
            <person name="Lang B.F."/>
            <person name="Susko E."/>
            <person name="Slamovits C.H."/>
            <person name="Roger A.J."/>
        </authorList>
    </citation>
    <scope>NUCLEOTIDE SEQUENCE [LARGE SCALE GENOMIC DNA]</scope>
    <source>
        <strain evidence="19">HOLO01</strain>
    </source>
</reference>
<proteinExistence type="inferred from homology"/>
<evidence type="ECO:0000256" key="6">
    <source>
        <dbReference type="ARBA" id="ARBA00022670"/>
    </source>
</evidence>
<keyword evidence="11" id="KW-0961">Cell wall biogenesis/degradation</keyword>
<dbReference type="RefSeq" id="WP_130153978.1">
    <property type="nucleotide sequence ID" value="NZ_SCFB01000005.1"/>
</dbReference>
<dbReference type="Pfam" id="PF07943">
    <property type="entry name" value="PBP5_C"/>
    <property type="match status" value="1"/>
</dbReference>
<keyword evidence="5 19" id="KW-0121">Carboxypeptidase</keyword>
<evidence type="ECO:0000259" key="18">
    <source>
        <dbReference type="SMART" id="SM00936"/>
    </source>
</evidence>
<comment type="pathway">
    <text evidence="2">Cell wall biogenesis; peptidoglycan biosynthesis.</text>
</comment>
<dbReference type="InterPro" id="IPR012907">
    <property type="entry name" value="Peptidase_S11_C"/>
</dbReference>
<keyword evidence="9" id="KW-0133">Cell shape</keyword>
<feature type="active site" evidence="13">
    <location>
        <position position="156"/>
    </location>
</feature>
<evidence type="ECO:0000256" key="13">
    <source>
        <dbReference type="PIRSR" id="PIRSR618044-1"/>
    </source>
</evidence>
<dbReference type="Gene3D" id="3.40.710.10">
    <property type="entry name" value="DD-peptidase/beta-lactamase superfamily"/>
    <property type="match status" value="1"/>
</dbReference>
<dbReference type="SMART" id="SM00936">
    <property type="entry name" value="PBP5_C"/>
    <property type="match status" value="1"/>
</dbReference>
<dbReference type="EMBL" id="SCFB01000005">
    <property type="protein sequence ID" value="RZI46226.1"/>
    <property type="molecule type" value="Genomic_DNA"/>
</dbReference>
<dbReference type="GO" id="GO:0009252">
    <property type="term" value="P:peptidoglycan biosynthetic process"/>
    <property type="evidence" value="ECO:0007669"/>
    <property type="project" value="UniProtKB-UniPathway"/>
</dbReference>
<feature type="signal peptide" evidence="17">
    <location>
        <begin position="1"/>
        <end position="23"/>
    </location>
</feature>
<evidence type="ECO:0000256" key="4">
    <source>
        <dbReference type="ARBA" id="ARBA00012448"/>
    </source>
</evidence>
<dbReference type="InterPro" id="IPR012338">
    <property type="entry name" value="Beta-lactam/transpept-like"/>
</dbReference>
<comment type="function">
    <text evidence="1">Removes C-terminal D-alanyl residues from sugar-peptide cell wall precursors.</text>
</comment>
<feature type="chain" id="PRO_5020592125" description="serine-type D-Ala-D-Ala carboxypeptidase" evidence="17">
    <location>
        <begin position="24"/>
        <end position="424"/>
    </location>
</feature>
<dbReference type="SUPFAM" id="SSF69189">
    <property type="entry name" value="Penicillin-binding protein associated domain"/>
    <property type="match status" value="1"/>
</dbReference>
<evidence type="ECO:0000256" key="1">
    <source>
        <dbReference type="ARBA" id="ARBA00003217"/>
    </source>
</evidence>
<name>A0A4Q7DMZ9_9PROT</name>
<evidence type="ECO:0000256" key="2">
    <source>
        <dbReference type="ARBA" id="ARBA00004752"/>
    </source>
</evidence>
<accession>A0A4Q7DMZ9</accession>
<dbReference type="InterPro" id="IPR037167">
    <property type="entry name" value="Peptidase_S11_C_sf"/>
</dbReference>
<evidence type="ECO:0000256" key="8">
    <source>
        <dbReference type="ARBA" id="ARBA00022801"/>
    </source>
</evidence>
<keyword evidence="6" id="KW-0645">Protease</keyword>
<organism evidence="19 20">
    <name type="scientific">Candidatus Finniella inopinata</name>
    <dbReference type="NCBI Taxonomy" id="1696036"/>
    <lineage>
        <taxon>Bacteria</taxon>
        <taxon>Pseudomonadati</taxon>
        <taxon>Pseudomonadota</taxon>
        <taxon>Alphaproteobacteria</taxon>
        <taxon>Holosporales</taxon>
        <taxon>Candidatus Paracaedibacteraceae</taxon>
        <taxon>Candidatus Finniella</taxon>
    </lineage>
</organism>
<comment type="caution">
    <text evidence="19">The sequence shown here is derived from an EMBL/GenBank/DDBJ whole genome shotgun (WGS) entry which is preliminary data.</text>
</comment>
<evidence type="ECO:0000256" key="12">
    <source>
        <dbReference type="ARBA" id="ARBA00034000"/>
    </source>
</evidence>
<keyword evidence="10" id="KW-0573">Peptidoglycan synthesis</keyword>
<dbReference type="PANTHER" id="PTHR21581:SF6">
    <property type="entry name" value="TRAFFICKING PROTEIN PARTICLE COMPLEX SUBUNIT 12"/>
    <property type="match status" value="1"/>
</dbReference>
<evidence type="ECO:0000256" key="15">
    <source>
        <dbReference type="RuleBase" id="RU004016"/>
    </source>
</evidence>
<keyword evidence="7 17" id="KW-0732">Signal</keyword>
<dbReference type="SUPFAM" id="SSF56601">
    <property type="entry name" value="beta-lactamase/transpeptidase-like"/>
    <property type="match status" value="1"/>
</dbReference>
<protein>
    <recommendedName>
        <fullName evidence="4">serine-type D-Ala-D-Ala carboxypeptidase</fullName>
        <ecNumber evidence="4">3.4.16.4</ecNumber>
    </recommendedName>
</protein>
<evidence type="ECO:0000256" key="5">
    <source>
        <dbReference type="ARBA" id="ARBA00022645"/>
    </source>
</evidence>
<comment type="similarity">
    <text evidence="3 15">Belongs to the peptidase S11 family.</text>
</comment>
<feature type="active site" description="Proton acceptor" evidence="13">
    <location>
        <position position="99"/>
    </location>
</feature>
<feature type="binding site" evidence="14">
    <location>
        <position position="258"/>
    </location>
    <ligand>
        <name>substrate</name>
    </ligand>
</feature>